<proteinExistence type="predicted"/>
<keyword evidence="9" id="KW-1185">Reference proteome</keyword>
<dbReference type="PANTHER" id="PTHR15071">
    <property type="entry name" value="MANNOSE-6-PHOSPHATE RECEPTOR FAMILY MEMBER"/>
    <property type="match status" value="1"/>
</dbReference>
<evidence type="ECO:0000256" key="7">
    <source>
        <dbReference type="SAM" id="SignalP"/>
    </source>
</evidence>
<evidence type="ECO:0000256" key="6">
    <source>
        <dbReference type="SAM" id="Phobius"/>
    </source>
</evidence>
<dbReference type="Pfam" id="PF09451">
    <property type="entry name" value="ATG27"/>
    <property type="match status" value="1"/>
</dbReference>
<evidence type="ECO:0000256" key="3">
    <source>
        <dbReference type="ARBA" id="ARBA00022729"/>
    </source>
</evidence>
<name>A0ABP0TS77_9BRYO</name>
<evidence type="ECO:0000313" key="9">
    <source>
        <dbReference type="Proteomes" id="UP001497512"/>
    </source>
</evidence>
<dbReference type="InterPro" id="IPR018939">
    <property type="entry name" value="Autophagy-rel_prot_27"/>
</dbReference>
<evidence type="ECO:0008006" key="10">
    <source>
        <dbReference type="Google" id="ProtNLM"/>
    </source>
</evidence>
<evidence type="ECO:0000256" key="1">
    <source>
        <dbReference type="ARBA" id="ARBA00004167"/>
    </source>
</evidence>
<feature type="chain" id="PRO_5045548278" description="Autophagy-related protein 27" evidence="7">
    <location>
        <begin position="28"/>
        <end position="300"/>
    </location>
</feature>
<evidence type="ECO:0000313" key="8">
    <source>
        <dbReference type="EMBL" id="CAK9203752.1"/>
    </source>
</evidence>
<accession>A0ABP0TS77</accession>
<keyword evidence="3 7" id="KW-0732">Signal</keyword>
<keyword evidence="4 6" id="KW-1133">Transmembrane helix</keyword>
<protein>
    <recommendedName>
        <fullName evidence="10">Autophagy-related protein 27</fullName>
    </recommendedName>
</protein>
<dbReference type="Proteomes" id="UP001497512">
    <property type="component" value="Chromosome 14"/>
</dbReference>
<dbReference type="EMBL" id="OZ019906">
    <property type="protein sequence ID" value="CAK9203752.1"/>
    <property type="molecule type" value="Genomic_DNA"/>
</dbReference>
<reference evidence="8" key="1">
    <citation type="submission" date="2024-02" db="EMBL/GenBank/DDBJ databases">
        <authorList>
            <consortium name="ELIXIR-Norway"/>
            <consortium name="Elixir Norway"/>
        </authorList>
    </citation>
    <scope>NUCLEOTIDE SEQUENCE</scope>
</reference>
<gene>
    <name evidence="8" type="ORF">CSSPTR1EN2_LOCUS7043</name>
</gene>
<evidence type="ECO:0000256" key="5">
    <source>
        <dbReference type="ARBA" id="ARBA00023136"/>
    </source>
</evidence>
<evidence type="ECO:0000256" key="2">
    <source>
        <dbReference type="ARBA" id="ARBA00022692"/>
    </source>
</evidence>
<sequence>MGSSIAAAAVVAVLLITFLCLLSSVESDSCPPNAEDSSACVFETKLDNKMYRFDLAAQIDKFPHGVRSEDGFYKVIIKASSSSEQQTTTYWFQLCEHMKFNHDPPMCHECETCGGPHHCGETCSALRSASYPGYSVCTTLGYPKSTSYSLIELQKPEQGVRVKMSTCNGANANCSLSVLVYCSQNGIEDPTDVKNLSQCAFETVMKHPVGCPVVTTISRGGWGWFGTIIIVLVCGFIVYMAIGIAYRVTVLGVSGFEAIPNLDFWQDVPSKIKKFSEYVYGQGMDLYHWFRQSSYTRINQ</sequence>
<dbReference type="PANTHER" id="PTHR15071:SF0">
    <property type="entry name" value="MANNOSE 6-PHOSPHATE RECEPTOR-LIKE PROTEIN 1"/>
    <property type="match status" value="1"/>
</dbReference>
<evidence type="ECO:0000256" key="4">
    <source>
        <dbReference type="ARBA" id="ARBA00022989"/>
    </source>
</evidence>
<feature type="transmembrane region" description="Helical" evidence="6">
    <location>
        <begin position="222"/>
        <end position="246"/>
    </location>
</feature>
<keyword evidence="2 6" id="KW-0812">Transmembrane</keyword>
<keyword evidence="5 6" id="KW-0472">Membrane</keyword>
<feature type="signal peptide" evidence="7">
    <location>
        <begin position="1"/>
        <end position="27"/>
    </location>
</feature>
<comment type="subcellular location">
    <subcellularLocation>
        <location evidence="1">Membrane</location>
        <topology evidence="1">Single-pass membrane protein</topology>
    </subcellularLocation>
</comment>
<organism evidence="8 9">
    <name type="scientific">Sphagnum troendelagicum</name>
    <dbReference type="NCBI Taxonomy" id="128251"/>
    <lineage>
        <taxon>Eukaryota</taxon>
        <taxon>Viridiplantae</taxon>
        <taxon>Streptophyta</taxon>
        <taxon>Embryophyta</taxon>
        <taxon>Bryophyta</taxon>
        <taxon>Sphagnophytina</taxon>
        <taxon>Sphagnopsida</taxon>
        <taxon>Sphagnales</taxon>
        <taxon>Sphagnaceae</taxon>
        <taxon>Sphagnum</taxon>
    </lineage>
</organism>